<dbReference type="Pfam" id="PF00126">
    <property type="entry name" value="HTH_1"/>
    <property type="match status" value="1"/>
</dbReference>
<evidence type="ECO:0000256" key="2">
    <source>
        <dbReference type="ARBA" id="ARBA00023015"/>
    </source>
</evidence>
<evidence type="ECO:0000313" key="5">
    <source>
        <dbReference type="EMBL" id="AJI22285.1"/>
    </source>
</evidence>
<dbReference type="Gene3D" id="3.40.190.290">
    <property type="match status" value="1"/>
</dbReference>
<dbReference type="FunFam" id="1.10.10.10:FF:000001">
    <property type="entry name" value="LysR family transcriptional regulator"/>
    <property type="match status" value="1"/>
</dbReference>
<name>A0A0B6ABH4_PRIM2</name>
<comment type="similarity">
    <text evidence="1">Belongs to the LysR transcriptional regulatory family.</text>
</comment>
<dbReference type="Pfam" id="PF03466">
    <property type="entry name" value="LysR_substrate"/>
    <property type="match status" value="1"/>
</dbReference>
<protein>
    <submittedName>
        <fullName evidence="5">Bacterial regulatory helix-turn-helix, lysR family protein</fullName>
    </submittedName>
</protein>
<dbReference type="GO" id="GO:0003677">
    <property type="term" value="F:DNA binding"/>
    <property type="evidence" value="ECO:0007669"/>
    <property type="project" value="UniProtKB-KW"/>
</dbReference>
<dbReference type="PRINTS" id="PR00039">
    <property type="entry name" value="HTHLYSR"/>
</dbReference>
<dbReference type="AlphaFoldDB" id="A0A0B6ABH4"/>
<keyword evidence="2" id="KW-0805">Transcription regulation</keyword>
<dbReference type="PATRIC" id="fig|592022.4.peg.3931"/>
<dbReference type="InterPro" id="IPR036390">
    <property type="entry name" value="WH_DNA-bd_sf"/>
</dbReference>
<dbReference type="SUPFAM" id="SSF46785">
    <property type="entry name" value="Winged helix' DNA-binding domain"/>
    <property type="match status" value="1"/>
</dbReference>
<organism evidence="5 6">
    <name type="scientific">Priestia megaterium (strain ATCC 14581 / DSM 32 / CCUG 1817 / JCM 2506 / NBRC 15308 / NCIMB 9376 / NCTC 10342 / NRRL B-14308 / VKM B-512 / Ford 19)</name>
    <name type="common">Bacillus megaterium</name>
    <dbReference type="NCBI Taxonomy" id="1348623"/>
    <lineage>
        <taxon>Bacteria</taxon>
        <taxon>Bacillati</taxon>
        <taxon>Bacillota</taxon>
        <taxon>Bacilli</taxon>
        <taxon>Bacillales</taxon>
        <taxon>Bacillaceae</taxon>
        <taxon>Priestia</taxon>
    </lineage>
</organism>
<evidence type="ECO:0000256" key="1">
    <source>
        <dbReference type="ARBA" id="ARBA00009437"/>
    </source>
</evidence>
<evidence type="ECO:0000256" key="3">
    <source>
        <dbReference type="ARBA" id="ARBA00023125"/>
    </source>
</evidence>
<dbReference type="GeneID" id="93644354"/>
<dbReference type="RefSeq" id="WP_013084614.1">
    <property type="nucleotide sequence ID" value="NZ_BCVB01000001.1"/>
</dbReference>
<gene>
    <name evidence="5" type="ORF">BG04_871</name>
</gene>
<dbReference type="PANTHER" id="PTHR30419:SF28">
    <property type="entry name" value="HTH-TYPE TRANSCRIPTIONAL REGULATOR BSDA"/>
    <property type="match status" value="1"/>
</dbReference>
<dbReference type="Gene3D" id="1.10.10.10">
    <property type="entry name" value="Winged helix-like DNA-binding domain superfamily/Winged helix DNA-binding domain"/>
    <property type="match status" value="1"/>
</dbReference>
<dbReference type="InterPro" id="IPR000847">
    <property type="entry name" value="LysR_HTH_N"/>
</dbReference>
<dbReference type="InterPro" id="IPR005119">
    <property type="entry name" value="LysR_subst-bd"/>
</dbReference>
<evidence type="ECO:0000313" key="6">
    <source>
        <dbReference type="Proteomes" id="UP000031829"/>
    </source>
</evidence>
<dbReference type="KEGG" id="bmeg:BG04_871"/>
<keyword evidence="3" id="KW-0238">DNA-binding</keyword>
<dbReference type="PROSITE" id="PS50931">
    <property type="entry name" value="HTH_LYSR"/>
    <property type="match status" value="1"/>
</dbReference>
<dbReference type="InterPro" id="IPR036388">
    <property type="entry name" value="WH-like_DNA-bd_sf"/>
</dbReference>
<dbReference type="PANTHER" id="PTHR30419">
    <property type="entry name" value="HTH-TYPE TRANSCRIPTIONAL REGULATOR YBHD"/>
    <property type="match status" value="1"/>
</dbReference>
<dbReference type="GO" id="GO:0005829">
    <property type="term" value="C:cytosol"/>
    <property type="evidence" value="ECO:0007669"/>
    <property type="project" value="TreeGrafter"/>
</dbReference>
<reference evidence="5 6" key="1">
    <citation type="journal article" date="2015" name="Genome Announc.">
        <title>Complete genome sequences for 35 biothreat assay-relevant bacillus species.</title>
        <authorList>
            <person name="Johnson S.L."/>
            <person name="Daligault H.E."/>
            <person name="Davenport K.W."/>
            <person name="Jaissle J."/>
            <person name="Frey K.G."/>
            <person name="Ladner J.T."/>
            <person name="Broomall S.M."/>
            <person name="Bishop-Lilly K.A."/>
            <person name="Bruce D.C."/>
            <person name="Gibbons H.S."/>
            <person name="Coyne S.R."/>
            <person name="Lo C.C."/>
            <person name="Meincke L."/>
            <person name="Munk A.C."/>
            <person name="Koroleva G.I."/>
            <person name="Rosenzweig C.N."/>
            <person name="Palacios G.F."/>
            <person name="Redden C.L."/>
            <person name="Minogue T.D."/>
            <person name="Chain P.S."/>
        </authorList>
    </citation>
    <scope>NUCLEOTIDE SEQUENCE [LARGE SCALE GENOMIC DNA]</scope>
    <source>
        <strain evidence="6">ATCC 14581 / DSM 32 / JCM 2506 / NBRC 15308 / NCIMB 9376 / NCTC 10342 / NRRL B-14308 / VKM B-512</strain>
    </source>
</reference>
<dbReference type="HOGENOM" id="CLU_039613_6_2_9"/>
<proteinExistence type="inferred from homology"/>
<dbReference type="CDD" id="cd08434">
    <property type="entry name" value="PBP2_GltC_like"/>
    <property type="match status" value="1"/>
</dbReference>
<sequence>MEWQQLEYFNVVAQTEHFTKAAEKLSIAQPTLSRSISKLESELGVPLFERKGRQVILNRYGRLFYERTAKVLNEMEEAKRELSDLIHPHRGSISFAFLKSLGASSVPKLVHAFLQEYPNVQFQIFENATNIMLDQLQTGEIDFCMSSVTESRAGIQWEYLWKDELYAYVPDTHSFASKQVLSISELAHESFIALKKGYGSRTIFDQLFEEAEIVPNITFEGEEFLTVIGFVAAHLGVALLPEIKGVDLRGIKKIKLKEDTASRVIGVAWNKDKYLTPVAKKFQEFLIQYFKDHHTGGKR</sequence>
<accession>A0A0B6ABH4</accession>
<dbReference type="InterPro" id="IPR050950">
    <property type="entry name" value="HTH-type_LysR_regulators"/>
</dbReference>
<evidence type="ECO:0000256" key="4">
    <source>
        <dbReference type="ARBA" id="ARBA00023163"/>
    </source>
</evidence>
<dbReference type="GO" id="GO:0003700">
    <property type="term" value="F:DNA-binding transcription factor activity"/>
    <property type="evidence" value="ECO:0007669"/>
    <property type="project" value="InterPro"/>
</dbReference>
<dbReference type="EMBL" id="CP009920">
    <property type="protein sequence ID" value="AJI22285.1"/>
    <property type="molecule type" value="Genomic_DNA"/>
</dbReference>
<dbReference type="Proteomes" id="UP000031829">
    <property type="component" value="Chromosome"/>
</dbReference>
<dbReference type="SUPFAM" id="SSF53850">
    <property type="entry name" value="Periplasmic binding protein-like II"/>
    <property type="match status" value="1"/>
</dbReference>
<keyword evidence="4" id="KW-0804">Transcription</keyword>